<keyword evidence="2 5" id="KW-0963">Cytoplasm</keyword>
<dbReference type="Pfam" id="PF12327">
    <property type="entry name" value="FtsZ_C"/>
    <property type="match status" value="1"/>
</dbReference>
<dbReference type="GO" id="GO:0043093">
    <property type="term" value="P:FtsZ-dependent cytokinesis"/>
    <property type="evidence" value="ECO:0007669"/>
    <property type="project" value="UniProtKB-UniRule"/>
</dbReference>
<evidence type="ECO:0000256" key="5">
    <source>
        <dbReference type="HAMAP-Rule" id="MF_00909"/>
    </source>
</evidence>
<accession>A0A9X2J3Q7</accession>
<proteinExistence type="inferred from homology"/>
<dbReference type="NCBIfam" id="TIGR00065">
    <property type="entry name" value="ftsZ"/>
    <property type="match status" value="1"/>
</dbReference>
<gene>
    <name evidence="5 11" type="primary">ftsZ</name>
    <name evidence="11" type="ORF">NDO55_06980</name>
</gene>
<dbReference type="GO" id="GO:0000917">
    <property type="term" value="P:division septum assembly"/>
    <property type="evidence" value="ECO:0007669"/>
    <property type="project" value="UniProtKB-KW"/>
</dbReference>
<dbReference type="CDD" id="cd02201">
    <property type="entry name" value="FtsZ_type1"/>
    <property type="match status" value="1"/>
</dbReference>
<dbReference type="SMART" id="SM00865">
    <property type="entry name" value="Tubulin_C"/>
    <property type="match status" value="1"/>
</dbReference>
<dbReference type="SUPFAM" id="SSF52490">
    <property type="entry name" value="Tubulin nucleotide-binding domain-like"/>
    <property type="match status" value="1"/>
</dbReference>
<feature type="compositionally biased region" description="Low complexity" evidence="8">
    <location>
        <begin position="349"/>
        <end position="358"/>
    </location>
</feature>
<comment type="subcellular location">
    <subcellularLocation>
        <location evidence="5">Cytoplasm</location>
    </subcellularLocation>
    <text evidence="5">Assembles at midcell at the inner surface of the cytoplasmic membrane.</text>
</comment>
<comment type="similarity">
    <text evidence="1 5 7">Belongs to the FtsZ family.</text>
</comment>
<feature type="binding site" evidence="5">
    <location>
        <begin position="24"/>
        <end position="28"/>
    </location>
    <ligand>
        <name>GTP</name>
        <dbReference type="ChEBI" id="CHEBI:37565"/>
    </ligand>
</feature>
<evidence type="ECO:0000256" key="1">
    <source>
        <dbReference type="ARBA" id="ARBA00009690"/>
    </source>
</evidence>
<dbReference type="Gene3D" id="3.40.50.1440">
    <property type="entry name" value="Tubulin/FtsZ, GTPase domain"/>
    <property type="match status" value="1"/>
</dbReference>
<feature type="compositionally biased region" description="Acidic residues" evidence="8">
    <location>
        <begin position="419"/>
        <end position="434"/>
    </location>
</feature>
<dbReference type="PANTHER" id="PTHR30314:SF3">
    <property type="entry name" value="MITOCHONDRIAL DIVISION PROTEIN FSZA"/>
    <property type="match status" value="1"/>
</dbReference>
<comment type="subunit">
    <text evidence="5">Homodimer. Polymerizes to form a dynamic ring structure in a strictly GTP-dependent manner. Interacts directly with several other division proteins.</text>
</comment>
<evidence type="ECO:0000256" key="8">
    <source>
        <dbReference type="SAM" id="MobiDB-lite"/>
    </source>
</evidence>
<dbReference type="HAMAP" id="MF_00909">
    <property type="entry name" value="FtsZ"/>
    <property type="match status" value="1"/>
</dbReference>
<dbReference type="PROSITE" id="PS01134">
    <property type="entry name" value="FTSZ_1"/>
    <property type="match status" value="1"/>
</dbReference>
<name>A0A9X2J3Q7_9SPHN</name>
<feature type="binding site" evidence="5">
    <location>
        <position position="190"/>
    </location>
    <ligand>
        <name>GTP</name>
        <dbReference type="ChEBI" id="CHEBI:37565"/>
    </ligand>
</feature>
<dbReference type="InterPro" id="IPR037103">
    <property type="entry name" value="Tubulin/FtsZ-like_C"/>
</dbReference>
<dbReference type="Gene3D" id="3.30.1330.20">
    <property type="entry name" value="Tubulin/FtsZ, C-terminal domain"/>
    <property type="match status" value="1"/>
</dbReference>
<evidence type="ECO:0000256" key="6">
    <source>
        <dbReference type="NCBIfam" id="TIGR00065"/>
    </source>
</evidence>
<keyword evidence="12" id="KW-1185">Reference proteome</keyword>
<dbReference type="GO" id="GO:0051258">
    <property type="term" value="P:protein polymerization"/>
    <property type="evidence" value="ECO:0007669"/>
    <property type="project" value="UniProtKB-UniRule"/>
</dbReference>
<dbReference type="FunFam" id="3.30.1330.20:FF:000011">
    <property type="entry name" value="Cell division protein FtsZ"/>
    <property type="match status" value="1"/>
</dbReference>
<feature type="binding site" evidence="5">
    <location>
        <position position="142"/>
    </location>
    <ligand>
        <name>GTP</name>
        <dbReference type="ChEBI" id="CHEBI:37565"/>
    </ligand>
</feature>
<dbReference type="Pfam" id="PF00091">
    <property type="entry name" value="Tubulin"/>
    <property type="match status" value="1"/>
</dbReference>
<evidence type="ECO:0000256" key="3">
    <source>
        <dbReference type="ARBA" id="ARBA00022741"/>
    </source>
</evidence>
<evidence type="ECO:0000259" key="9">
    <source>
        <dbReference type="SMART" id="SM00864"/>
    </source>
</evidence>
<reference evidence="11" key="1">
    <citation type="submission" date="2022-06" db="EMBL/GenBank/DDBJ databases">
        <title>Sphingomicrobium sedimins sp. nov., a marine bacterium isolated from tidal flat.</title>
        <authorList>
            <person name="Kim C.-H."/>
            <person name="Yoo Y."/>
            <person name="Kim J.-J."/>
        </authorList>
    </citation>
    <scope>NUCLEOTIDE SEQUENCE</scope>
    <source>
        <strain evidence="11">GRR-S6-50</strain>
    </source>
</reference>
<organism evidence="11 12">
    <name type="scientific">Sphingomicrobium sediminis</name>
    <dbReference type="NCBI Taxonomy" id="2950949"/>
    <lineage>
        <taxon>Bacteria</taxon>
        <taxon>Pseudomonadati</taxon>
        <taxon>Pseudomonadota</taxon>
        <taxon>Alphaproteobacteria</taxon>
        <taxon>Sphingomonadales</taxon>
        <taxon>Sphingomonadaceae</taxon>
        <taxon>Sphingomicrobium</taxon>
    </lineage>
</organism>
<dbReference type="InterPro" id="IPR008280">
    <property type="entry name" value="Tub_FtsZ_C"/>
</dbReference>
<dbReference type="GO" id="GO:0005737">
    <property type="term" value="C:cytoplasm"/>
    <property type="evidence" value="ECO:0007669"/>
    <property type="project" value="UniProtKB-SubCell"/>
</dbReference>
<dbReference type="PRINTS" id="PR00423">
    <property type="entry name" value="CELLDVISFTSZ"/>
</dbReference>
<dbReference type="AlphaFoldDB" id="A0A9X2J3Q7"/>
<feature type="binding site" evidence="5">
    <location>
        <begin position="111"/>
        <end position="113"/>
    </location>
    <ligand>
        <name>GTP</name>
        <dbReference type="ChEBI" id="CHEBI:37565"/>
    </ligand>
</feature>
<dbReference type="SUPFAM" id="SSF55307">
    <property type="entry name" value="Tubulin C-terminal domain-like"/>
    <property type="match status" value="1"/>
</dbReference>
<keyword evidence="3 5" id="KW-0547">Nucleotide-binding</keyword>
<feature type="region of interest" description="Disordered" evidence="8">
    <location>
        <begin position="349"/>
        <end position="374"/>
    </location>
</feature>
<dbReference type="InterPro" id="IPR024757">
    <property type="entry name" value="FtsZ_C"/>
</dbReference>
<dbReference type="GO" id="GO:0003924">
    <property type="term" value="F:GTPase activity"/>
    <property type="evidence" value="ECO:0007669"/>
    <property type="project" value="UniProtKB-UniRule"/>
</dbReference>
<comment type="caution">
    <text evidence="11">The sequence shown here is derived from an EMBL/GenBank/DDBJ whole genome shotgun (WGS) entry which is preliminary data.</text>
</comment>
<dbReference type="GO" id="GO:0032153">
    <property type="term" value="C:cell division site"/>
    <property type="evidence" value="ECO:0007669"/>
    <property type="project" value="UniProtKB-UniRule"/>
</dbReference>
<keyword evidence="5 7" id="KW-0132">Cell division</keyword>
<dbReference type="Proteomes" id="UP001155128">
    <property type="component" value="Unassembled WGS sequence"/>
</dbReference>
<feature type="region of interest" description="Disordered" evidence="8">
    <location>
        <begin position="402"/>
        <end position="500"/>
    </location>
</feature>
<dbReference type="GO" id="GO:0005525">
    <property type="term" value="F:GTP binding"/>
    <property type="evidence" value="ECO:0007669"/>
    <property type="project" value="UniProtKB-UniRule"/>
</dbReference>
<evidence type="ECO:0000259" key="10">
    <source>
        <dbReference type="SMART" id="SM00865"/>
    </source>
</evidence>
<dbReference type="PANTHER" id="PTHR30314">
    <property type="entry name" value="CELL DIVISION PROTEIN FTSZ-RELATED"/>
    <property type="match status" value="1"/>
</dbReference>
<dbReference type="PROSITE" id="PS01135">
    <property type="entry name" value="FTSZ_2"/>
    <property type="match status" value="1"/>
</dbReference>
<feature type="domain" description="Tubulin/FtsZ 2-layer sandwich" evidence="10">
    <location>
        <begin position="210"/>
        <end position="328"/>
    </location>
</feature>
<dbReference type="InterPro" id="IPR003008">
    <property type="entry name" value="Tubulin_FtsZ_GTPase"/>
</dbReference>
<dbReference type="InterPro" id="IPR036525">
    <property type="entry name" value="Tubulin/FtsZ_GTPase_sf"/>
</dbReference>
<keyword evidence="5 7" id="KW-0717">Septation</keyword>
<sequence>MSIDFMRPEVDELRPRISVVGVGGAGGNAIANMIEAEIQGVNFIVANTDAQALNASPADTKIQLGLKITEGLGAGSRPEIGRAAAEETAEEIEKSLAGSHMCFIAAGMGGGTGTGAAPVIAKTAREMGILTVGVVTKPFAFEGARRGRAADSGIEELQGHVDTLIVIPNQNLFRLATPDTTFKEAFEMADEVLKQGVRGITDLMIMPGHINLDFNDVKSVMGELGKAMMGTGEAEGDNRAIEAAEKAISNPLLDGVSMAGATGVVISIMGGSDMKLMEVDEAASHIKDLVDEDANIIWGSAFDPELEGRIRISVIATGIDGDAEMKAPTRTTTSATGSGHVFSFPGAGRPATGAAPKADFTIGTPTPKDEPEAIIEEDEDDALDLTDMVEETNDDDILTLDEEDVLAEPVSSPPIAPPVDEDEEEEVAEAEEAEPMPLLATKGEAKPTAAPSAPQGGGGSLFERMSNIAKGAAAAGEEEKAGSFGNNVDIPGFLNRQNNQ</sequence>
<dbReference type="InterPro" id="IPR045061">
    <property type="entry name" value="FtsZ/CetZ"/>
</dbReference>
<keyword evidence="4 5" id="KW-0342">GTP-binding</keyword>
<feature type="domain" description="Tubulin/FtsZ GTPase" evidence="9">
    <location>
        <begin position="16"/>
        <end position="208"/>
    </location>
</feature>
<feature type="binding site" evidence="5">
    <location>
        <position position="146"/>
    </location>
    <ligand>
        <name>GTP</name>
        <dbReference type="ChEBI" id="CHEBI:37565"/>
    </ligand>
</feature>
<keyword evidence="5 7" id="KW-0131">Cell cycle</keyword>
<protein>
    <recommendedName>
        <fullName evidence="5 6">Cell division protein FtsZ</fullName>
    </recommendedName>
</protein>
<evidence type="ECO:0000313" key="11">
    <source>
        <dbReference type="EMBL" id="MCM8557561.1"/>
    </source>
</evidence>
<dbReference type="FunFam" id="3.40.50.1440:FF:000001">
    <property type="entry name" value="Cell division protein FtsZ"/>
    <property type="match status" value="1"/>
</dbReference>
<dbReference type="RefSeq" id="WP_252113723.1">
    <property type="nucleotide sequence ID" value="NZ_JAMSHT010000001.1"/>
</dbReference>
<dbReference type="InterPro" id="IPR000158">
    <property type="entry name" value="Cell_div_FtsZ"/>
</dbReference>
<evidence type="ECO:0000313" key="12">
    <source>
        <dbReference type="Proteomes" id="UP001155128"/>
    </source>
</evidence>
<dbReference type="EMBL" id="JAMSHT010000001">
    <property type="protein sequence ID" value="MCM8557561.1"/>
    <property type="molecule type" value="Genomic_DNA"/>
</dbReference>
<comment type="function">
    <text evidence="5 7">Essential cell division protein that forms a contractile ring structure (Z ring) at the future cell division site. The regulation of the ring assembly controls the timing and the location of cell division. One of the functions of the FtsZ ring is to recruit other cell division proteins to the septum to produce a new cell wall between the dividing cells. Binds GTP and shows GTPase activity.</text>
</comment>
<evidence type="ECO:0000256" key="4">
    <source>
        <dbReference type="ARBA" id="ARBA00023134"/>
    </source>
</evidence>
<dbReference type="InterPro" id="IPR018316">
    <property type="entry name" value="Tubulin/FtsZ_2-layer-sand-dom"/>
</dbReference>
<evidence type="ECO:0000256" key="7">
    <source>
        <dbReference type="RuleBase" id="RU000631"/>
    </source>
</evidence>
<evidence type="ECO:0000256" key="2">
    <source>
        <dbReference type="ARBA" id="ARBA00022490"/>
    </source>
</evidence>
<dbReference type="InterPro" id="IPR020805">
    <property type="entry name" value="Cell_div_FtsZ_CS"/>
</dbReference>
<dbReference type="SMART" id="SM00864">
    <property type="entry name" value="Tubulin"/>
    <property type="match status" value="1"/>
</dbReference>